<evidence type="ECO:0000256" key="1">
    <source>
        <dbReference type="ARBA" id="ARBA00004651"/>
    </source>
</evidence>
<comment type="subcellular location">
    <subcellularLocation>
        <location evidence="1">Cell membrane</location>
        <topology evidence="1">Multi-pass membrane protein</topology>
    </subcellularLocation>
</comment>
<name>A0ABN1QPP4_9ACTN</name>
<protein>
    <submittedName>
        <fullName evidence="8">Linearmycin resistance permease LnrM</fullName>
    </submittedName>
</protein>
<proteinExistence type="predicted"/>
<dbReference type="Gene3D" id="3.40.1710.10">
    <property type="entry name" value="abc type-2 transporter like domain"/>
    <property type="match status" value="1"/>
</dbReference>
<dbReference type="PANTHER" id="PTHR30294:SF38">
    <property type="entry name" value="TRANSPORT PERMEASE PROTEIN"/>
    <property type="match status" value="1"/>
</dbReference>
<dbReference type="PANTHER" id="PTHR30294">
    <property type="entry name" value="MEMBRANE COMPONENT OF ABC TRANSPORTER YHHJ-RELATED"/>
    <property type="match status" value="1"/>
</dbReference>
<evidence type="ECO:0000259" key="7">
    <source>
        <dbReference type="Pfam" id="PF12698"/>
    </source>
</evidence>
<evidence type="ECO:0000256" key="5">
    <source>
        <dbReference type="ARBA" id="ARBA00023136"/>
    </source>
</evidence>
<keyword evidence="2" id="KW-1003">Cell membrane</keyword>
<accession>A0ABN1QPP4</accession>
<keyword evidence="3 6" id="KW-0812">Transmembrane</keyword>
<gene>
    <name evidence="8" type="primary">lnrM</name>
    <name evidence="8" type="ORF">GCM10009550_18810</name>
</gene>
<dbReference type="Proteomes" id="UP001500665">
    <property type="component" value="Unassembled WGS sequence"/>
</dbReference>
<evidence type="ECO:0000256" key="6">
    <source>
        <dbReference type="SAM" id="Phobius"/>
    </source>
</evidence>
<keyword evidence="9" id="KW-1185">Reference proteome</keyword>
<evidence type="ECO:0000256" key="2">
    <source>
        <dbReference type="ARBA" id="ARBA00022475"/>
    </source>
</evidence>
<organism evidence="8 9">
    <name type="scientific">Actinocorallia libanotica</name>
    <dbReference type="NCBI Taxonomy" id="46162"/>
    <lineage>
        <taxon>Bacteria</taxon>
        <taxon>Bacillati</taxon>
        <taxon>Actinomycetota</taxon>
        <taxon>Actinomycetes</taxon>
        <taxon>Streptosporangiales</taxon>
        <taxon>Thermomonosporaceae</taxon>
        <taxon>Actinocorallia</taxon>
    </lineage>
</organism>
<dbReference type="InterPro" id="IPR013525">
    <property type="entry name" value="ABC2_TM"/>
</dbReference>
<evidence type="ECO:0000256" key="4">
    <source>
        <dbReference type="ARBA" id="ARBA00022989"/>
    </source>
</evidence>
<feature type="transmembrane region" description="Helical" evidence="6">
    <location>
        <begin position="359"/>
        <end position="381"/>
    </location>
</feature>
<dbReference type="Pfam" id="PF12698">
    <property type="entry name" value="ABC2_membrane_3"/>
    <property type="match status" value="1"/>
</dbReference>
<feature type="transmembrane region" description="Helical" evidence="6">
    <location>
        <begin position="302"/>
        <end position="321"/>
    </location>
</feature>
<feature type="transmembrane region" description="Helical" evidence="6">
    <location>
        <begin position="274"/>
        <end position="295"/>
    </location>
</feature>
<dbReference type="InterPro" id="IPR051449">
    <property type="entry name" value="ABC-2_transporter_component"/>
</dbReference>
<feature type="transmembrane region" description="Helical" evidence="6">
    <location>
        <begin position="21"/>
        <end position="40"/>
    </location>
</feature>
<sequence length="389" mass="40322">MKALAIAGTELRMMLRDRGSVFFVFLMPMMLILVVGVAFGSGGDARVGLVVEDRGPLAARMAAELRELSGLRIRVVSDVEKLTADVERGRLEAGVVIPDGYDRAVRAGSAGTVRFVSKADSLDGVRLGFRVQAAAGQEAERLKAARYAAAEGDGSLDETLARADRTASSVPEVAVETVTVGEEQIYAGAEQFDVGASQQLVLFIFLTAMNGSVAMIVSRRLGIAHRMLATPTPVRTILAGTALSRIGLALFQGLVLMVGSAALFGVGWGSPVGAAALLAAFCLVGGGAAMLAGALFRTEQQVGGVGLLLSLGLGALGGSMMPLEFFSPALRTVAFLTPHGWANDGFAVLLLKGGGVGDILPNLGVLLAYAAVLLALGTWLLRRTLLSAR</sequence>
<evidence type="ECO:0000256" key="3">
    <source>
        <dbReference type="ARBA" id="ARBA00022692"/>
    </source>
</evidence>
<feature type="transmembrane region" description="Helical" evidence="6">
    <location>
        <begin position="200"/>
        <end position="217"/>
    </location>
</feature>
<keyword evidence="4 6" id="KW-1133">Transmembrane helix</keyword>
<evidence type="ECO:0000313" key="8">
    <source>
        <dbReference type="EMBL" id="GAA0945236.1"/>
    </source>
</evidence>
<feature type="domain" description="ABC-2 type transporter transmembrane" evidence="7">
    <location>
        <begin position="19"/>
        <end position="378"/>
    </location>
</feature>
<feature type="transmembrane region" description="Helical" evidence="6">
    <location>
        <begin position="246"/>
        <end position="268"/>
    </location>
</feature>
<dbReference type="EMBL" id="BAAAHH010000005">
    <property type="protein sequence ID" value="GAA0945236.1"/>
    <property type="molecule type" value="Genomic_DNA"/>
</dbReference>
<evidence type="ECO:0000313" key="9">
    <source>
        <dbReference type="Proteomes" id="UP001500665"/>
    </source>
</evidence>
<reference evidence="8 9" key="1">
    <citation type="journal article" date="2019" name="Int. J. Syst. Evol. Microbiol.">
        <title>The Global Catalogue of Microorganisms (GCM) 10K type strain sequencing project: providing services to taxonomists for standard genome sequencing and annotation.</title>
        <authorList>
            <consortium name="The Broad Institute Genomics Platform"/>
            <consortium name="The Broad Institute Genome Sequencing Center for Infectious Disease"/>
            <person name="Wu L."/>
            <person name="Ma J."/>
        </authorList>
    </citation>
    <scope>NUCLEOTIDE SEQUENCE [LARGE SCALE GENOMIC DNA]</scope>
    <source>
        <strain evidence="8 9">JCM 10696</strain>
    </source>
</reference>
<comment type="caution">
    <text evidence="8">The sequence shown here is derived from an EMBL/GenBank/DDBJ whole genome shotgun (WGS) entry which is preliminary data.</text>
</comment>
<dbReference type="RefSeq" id="WP_344238897.1">
    <property type="nucleotide sequence ID" value="NZ_BAAAHH010000005.1"/>
</dbReference>
<keyword evidence="5 6" id="KW-0472">Membrane</keyword>